<dbReference type="PANTHER" id="PTHR45786">
    <property type="entry name" value="DNA BINDING PROTEIN-LIKE"/>
    <property type="match status" value="1"/>
</dbReference>
<reference evidence="2" key="1">
    <citation type="submission" date="2018-11" db="EMBL/GenBank/DDBJ databases">
        <authorList>
            <consortium name="Genoscope - CEA"/>
            <person name="William W."/>
        </authorList>
    </citation>
    <scope>NUCLEOTIDE SEQUENCE</scope>
</reference>
<name>A0A3P6AW53_BRAOL</name>
<protein>
    <recommendedName>
        <fullName evidence="3">Helitron helicase-like domain-containing protein</fullName>
    </recommendedName>
</protein>
<dbReference type="EMBL" id="LR031872">
    <property type="protein sequence ID" value="VDC93129.1"/>
    <property type="molecule type" value="Genomic_DNA"/>
</dbReference>
<feature type="compositionally biased region" description="Polar residues" evidence="1">
    <location>
        <begin position="126"/>
        <end position="137"/>
    </location>
</feature>
<proteinExistence type="predicted"/>
<dbReference type="PANTHER" id="PTHR45786:SF66">
    <property type="entry name" value="HOOK MOTIF PROTEIN, PUTATIVE-RELATED"/>
    <property type="match status" value="1"/>
</dbReference>
<evidence type="ECO:0000256" key="1">
    <source>
        <dbReference type="SAM" id="MobiDB-lite"/>
    </source>
</evidence>
<organism evidence="2">
    <name type="scientific">Brassica oleracea</name>
    <name type="common">Wild cabbage</name>
    <dbReference type="NCBI Taxonomy" id="3712"/>
    <lineage>
        <taxon>Eukaryota</taxon>
        <taxon>Viridiplantae</taxon>
        <taxon>Streptophyta</taxon>
        <taxon>Embryophyta</taxon>
        <taxon>Tracheophyta</taxon>
        <taxon>Spermatophyta</taxon>
        <taxon>Magnoliopsida</taxon>
        <taxon>eudicotyledons</taxon>
        <taxon>Gunneridae</taxon>
        <taxon>Pentapetalae</taxon>
        <taxon>rosids</taxon>
        <taxon>malvids</taxon>
        <taxon>Brassicales</taxon>
        <taxon>Brassicaceae</taxon>
        <taxon>Brassiceae</taxon>
        <taxon>Brassica</taxon>
    </lineage>
</organism>
<evidence type="ECO:0000313" key="2">
    <source>
        <dbReference type="EMBL" id="VDC93129.1"/>
    </source>
</evidence>
<evidence type="ECO:0008006" key="3">
    <source>
        <dbReference type="Google" id="ProtNLM"/>
    </source>
</evidence>
<feature type="region of interest" description="Disordered" evidence="1">
    <location>
        <begin position="126"/>
        <end position="150"/>
    </location>
</feature>
<accession>A0A3P6AW53</accession>
<sequence>MKKDLEIALKRSTSIPPPIDVPCKTTITQAGIEVVSTSERVSNKRKRNLNAYSGTVKVNTKMDTSRTTIPLTSIFGRILGDLQNFSGSKVQNGYQSAAGHMSDRTYIHCESKTVVTGTNNSKVTYPSQVGYASNDNSFPEVPSEGRDDQFYDLSSQESDKLSNNSDHVKCLYRDAVSEKANIESMMSRIRKICESKGKTKKTPNPQPITKTIEYVDEGNPTFKCDYCNAKLWYGERLERKKRTKKKPVFSLCCGQGQVKLPLLKESPLLIQRLLFEDDDMSKYYQENIRAINMLFAFTSLGEKVDRSMPKGHGPQPFQLHGENMHLMGSMKPDEGDSAKFSQLYIVDNEREVDDRDSVMSKYKKAADNAKKHNLRKKIIELIINMLDDVNPYVKQFRSARERFGSSGAEKFHMRIVSNREKDGRTYDTPTASEVAGLIPGDFNLEMDNRDIVL</sequence>
<dbReference type="AlphaFoldDB" id="A0A3P6AW53"/>
<gene>
    <name evidence="2" type="ORF">BOLC3T16681H</name>
</gene>